<evidence type="ECO:0000313" key="3">
    <source>
        <dbReference type="Proteomes" id="UP000325313"/>
    </source>
</evidence>
<feature type="region of interest" description="Disordered" evidence="1">
    <location>
        <begin position="158"/>
        <end position="180"/>
    </location>
</feature>
<accession>A0A5B0N4J2</accession>
<reference evidence="2 3" key="1">
    <citation type="submission" date="2019-05" db="EMBL/GenBank/DDBJ databases">
        <title>Emergence of the Ug99 lineage of the wheat stem rust pathogen through somatic hybridization.</title>
        <authorList>
            <person name="Li F."/>
            <person name="Upadhyaya N.M."/>
            <person name="Sperschneider J."/>
            <person name="Matny O."/>
            <person name="Nguyen-Phuc H."/>
            <person name="Mago R."/>
            <person name="Raley C."/>
            <person name="Miller M.E."/>
            <person name="Silverstein K.A.T."/>
            <person name="Henningsen E."/>
            <person name="Hirsch C.D."/>
            <person name="Visser B."/>
            <person name="Pretorius Z.A."/>
            <person name="Steffenson B.J."/>
            <person name="Schwessinger B."/>
            <person name="Dodds P.N."/>
            <person name="Figueroa M."/>
        </authorList>
    </citation>
    <scope>NUCLEOTIDE SEQUENCE [LARGE SCALE GENOMIC DNA]</scope>
    <source>
        <strain evidence="2 3">Ug99</strain>
    </source>
</reference>
<dbReference type="PANTHER" id="PTHR47501">
    <property type="entry name" value="TRANSPOSASE-RELATED"/>
    <property type="match status" value="1"/>
</dbReference>
<proteinExistence type="predicted"/>
<protein>
    <recommendedName>
        <fullName evidence="4">BED-type domain-containing protein</fullName>
    </recommendedName>
</protein>
<gene>
    <name evidence="2" type="ORF">PGTUg99_035141</name>
</gene>
<dbReference type="EMBL" id="VDEP01000438">
    <property type="protein sequence ID" value="KAA1083493.1"/>
    <property type="molecule type" value="Genomic_DNA"/>
</dbReference>
<evidence type="ECO:0000313" key="2">
    <source>
        <dbReference type="EMBL" id="KAA1083493.1"/>
    </source>
</evidence>
<feature type="compositionally biased region" description="Basic residues" evidence="1">
    <location>
        <begin position="35"/>
        <end position="52"/>
    </location>
</feature>
<dbReference type="AlphaFoldDB" id="A0A5B0N4J2"/>
<name>A0A5B0N4J2_PUCGR</name>
<comment type="caution">
    <text evidence="2">The sequence shown here is derived from an EMBL/GenBank/DDBJ whole genome shotgun (WGS) entry which is preliminary data.</text>
</comment>
<dbReference type="PANTHER" id="PTHR47501:SF5">
    <property type="entry name" value="HAT C-TERMINAL DIMERISATION DOMAIN-CONTAINING PROTEIN"/>
    <property type="match status" value="1"/>
</dbReference>
<evidence type="ECO:0008006" key="4">
    <source>
        <dbReference type="Google" id="ProtNLM"/>
    </source>
</evidence>
<evidence type="ECO:0000256" key="1">
    <source>
        <dbReference type="SAM" id="MobiDB-lite"/>
    </source>
</evidence>
<feature type="region of interest" description="Disordered" evidence="1">
    <location>
        <begin position="1"/>
        <end position="102"/>
    </location>
</feature>
<sequence length="352" mass="39753">MVTISSDSRVRLNRLECQKRPADPSLDHGSVHSVRSAKSKPKPKKKQQRKHQPASNLADIAKTSSQTKKRKAAKSSNEKVQVDSNGEPYDYDQDSDSGSIEILKKGGSKEDEFDHCLDYFDEPVWKKGDPLGTKLNFKCKWCHNTYCGQTLSNGNLKTHRDGSTQASKNPNGCPEREHAKQAGVRLPASVAELRANEGGDANQAVLPFKSAFVNRVLNQIVMMWQIRQALPWTRIEDPLLCAAFLYSNPKALLFGRRWSANESKKLYRVLKDNVFEKLHSLDTKFTLIHDVWTTKGNRFAFIGAALAYVNSNWEYVVQHLGLKMIPWKHAGHLLARPIAAILKKNDLYKKIC</sequence>
<dbReference type="Proteomes" id="UP000325313">
    <property type="component" value="Unassembled WGS sequence"/>
</dbReference>
<organism evidence="2 3">
    <name type="scientific">Puccinia graminis f. sp. tritici</name>
    <dbReference type="NCBI Taxonomy" id="56615"/>
    <lineage>
        <taxon>Eukaryota</taxon>
        <taxon>Fungi</taxon>
        <taxon>Dikarya</taxon>
        <taxon>Basidiomycota</taxon>
        <taxon>Pucciniomycotina</taxon>
        <taxon>Pucciniomycetes</taxon>
        <taxon>Pucciniales</taxon>
        <taxon>Pucciniaceae</taxon>
        <taxon>Puccinia</taxon>
    </lineage>
</organism>
<feature type="compositionally biased region" description="Basic and acidic residues" evidence="1">
    <location>
        <begin position="8"/>
        <end position="30"/>
    </location>
</feature>